<keyword evidence="13" id="KW-0040">ANK repeat</keyword>
<organism evidence="17 18">
    <name type="scientific">Patella caerulea</name>
    <name type="common">Rayed Mediterranean limpet</name>
    <dbReference type="NCBI Taxonomy" id="87958"/>
    <lineage>
        <taxon>Eukaryota</taxon>
        <taxon>Metazoa</taxon>
        <taxon>Spiralia</taxon>
        <taxon>Lophotrochozoa</taxon>
        <taxon>Mollusca</taxon>
        <taxon>Gastropoda</taxon>
        <taxon>Patellogastropoda</taxon>
        <taxon>Patelloidea</taxon>
        <taxon>Patellidae</taxon>
        <taxon>Patella</taxon>
    </lineage>
</organism>
<feature type="transmembrane region" description="Helical" evidence="15">
    <location>
        <begin position="649"/>
        <end position="670"/>
    </location>
</feature>
<dbReference type="InterPro" id="IPR036770">
    <property type="entry name" value="Ankyrin_rpt-contain_sf"/>
</dbReference>
<dbReference type="GO" id="GO:0098703">
    <property type="term" value="P:calcium ion import across plasma membrane"/>
    <property type="evidence" value="ECO:0007669"/>
    <property type="project" value="TreeGrafter"/>
</dbReference>
<protein>
    <recommendedName>
        <fullName evidence="16">Ion transport domain-containing protein</fullName>
    </recommendedName>
</protein>
<reference evidence="17 18" key="1">
    <citation type="submission" date="2024-01" db="EMBL/GenBank/DDBJ databases">
        <title>The genome of the rayed Mediterranean limpet Patella caerulea (Linnaeus, 1758).</title>
        <authorList>
            <person name="Anh-Thu Weber A."/>
            <person name="Halstead-Nussloch G."/>
        </authorList>
    </citation>
    <scope>NUCLEOTIDE SEQUENCE [LARGE SCALE GENOMIC DNA]</scope>
    <source>
        <strain evidence="17">AATW-2023a</strain>
        <tissue evidence="17">Whole specimen</tissue>
    </source>
</reference>
<feature type="transmembrane region" description="Helical" evidence="15">
    <location>
        <begin position="544"/>
        <end position="560"/>
    </location>
</feature>
<dbReference type="SMART" id="SM00248">
    <property type="entry name" value="ANK"/>
    <property type="match status" value="5"/>
</dbReference>
<evidence type="ECO:0000313" key="17">
    <source>
        <dbReference type="EMBL" id="KAK6191479.1"/>
    </source>
</evidence>
<feature type="transmembrane region" description="Helical" evidence="15">
    <location>
        <begin position="587"/>
        <end position="606"/>
    </location>
</feature>
<evidence type="ECO:0000259" key="16">
    <source>
        <dbReference type="Pfam" id="PF00520"/>
    </source>
</evidence>
<evidence type="ECO:0000256" key="5">
    <source>
        <dbReference type="ARBA" id="ARBA00022673"/>
    </source>
</evidence>
<keyword evidence="6 15" id="KW-0812">Transmembrane</keyword>
<evidence type="ECO:0000256" key="2">
    <source>
        <dbReference type="ARBA" id="ARBA00022448"/>
    </source>
</evidence>
<feature type="region of interest" description="Disordered" evidence="14">
    <location>
        <begin position="1"/>
        <end position="26"/>
    </location>
</feature>
<feature type="transmembrane region" description="Helical" evidence="15">
    <location>
        <begin position="514"/>
        <end position="532"/>
    </location>
</feature>
<keyword evidence="8" id="KW-0106">Calcium</keyword>
<keyword evidence="10" id="KW-0406">Ion transport</keyword>
<keyword evidence="11 15" id="KW-0472">Membrane</keyword>
<comment type="caution">
    <text evidence="17">The sequence shown here is derived from an EMBL/GenBank/DDBJ whole genome shotgun (WGS) entry which is preliminary data.</text>
</comment>
<feature type="compositionally biased region" description="Basic residues" evidence="14">
    <location>
        <begin position="1"/>
        <end position="13"/>
    </location>
</feature>
<evidence type="ECO:0000256" key="15">
    <source>
        <dbReference type="SAM" id="Phobius"/>
    </source>
</evidence>
<keyword evidence="12" id="KW-0407">Ion channel</keyword>
<dbReference type="InterPro" id="IPR024862">
    <property type="entry name" value="TRPV"/>
</dbReference>
<dbReference type="Proteomes" id="UP001347796">
    <property type="component" value="Unassembled WGS sequence"/>
</dbReference>
<evidence type="ECO:0000256" key="9">
    <source>
        <dbReference type="ARBA" id="ARBA00022989"/>
    </source>
</evidence>
<evidence type="ECO:0000256" key="8">
    <source>
        <dbReference type="ARBA" id="ARBA00022837"/>
    </source>
</evidence>
<evidence type="ECO:0000256" key="12">
    <source>
        <dbReference type="ARBA" id="ARBA00023303"/>
    </source>
</evidence>
<dbReference type="Pfam" id="PF12796">
    <property type="entry name" value="Ank_2"/>
    <property type="match status" value="2"/>
</dbReference>
<evidence type="ECO:0000313" key="18">
    <source>
        <dbReference type="Proteomes" id="UP001347796"/>
    </source>
</evidence>
<evidence type="ECO:0000256" key="14">
    <source>
        <dbReference type="SAM" id="MobiDB-lite"/>
    </source>
</evidence>
<keyword evidence="3" id="KW-1003">Cell membrane</keyword>
<feature type="repeat" description="ANK" evidence="13">
    <location>
        <begin position="210"/>
        <end position="242"/>
    </location>
</feature>
<feature type="domain" description="Ion transport" evidence="16">
    <location>
        <begin position="408"/>
        <end position="680"/>
    </location>
</feature>
<keyword evidence="9 15" id="KW-1133">Transmembrane helix</keyword>
<sequence length="920" mass="106200">MEEQYRKRKKKGRVVPSSEEGSRLGPDNVAFEMDSIRSDNELFKQLQNGVQHKINSIRALAQVKEGLSRWRNYANRRRKVATRVSLTGEESMETSKTGGIGLDDIHKEYTLRGQFTVGGDVDGKAIKDLEMSVAANRSLIQYFAKLGQSNKDDESVNLDFVESLLNAGADINCMDKFGQTILHEVARAWHTDVARFLIEKGAKVDKKDSFGRTPLHFAAAVDYPEMVNLLIEFKANKEAVTDGELQTPVHYAAKNDACKSLKALAKHGCNVMTVRDYKGRTPIHVAAELDRSESSRFLLTLGAPAGVNDQQGQKAIAWMITKMAPVANDALNQFRTTDRASRKQNVYLNLLVQNETQYPRCQSPLLVAVNHRQYQLLMHPCFRRLIDMMWSKFGAKGAWINLIINFIYIVLWTIIGVAIEYDERYLYKFPDHWWRIVLLISAVALTVWQIVEELREYRRSVVSHRKWVDWRKGEIERDRKYCHPRWPDEEKFLERELNALKEVEQSYFSDMWNIFDWTCYFLLTICIVTHLFDIGMHSEHLARWHVRIMCVTIILLWLRLMKNARAFTLLGPFIVMLGHMLKDCVRFLFLYLEFYIPYACAFWMIFGETITVDGYEYPGQVLFSLFRLTLVDDYDFSNMYLVDSVMATILVWSWLALSAVLCLNLFIALLSDTFQRIYDNAIANSVMQRAITILSIWEKMSKRQKYKFQDFIDKKCSPIEDYYDDDLTETGEADIQKVTVQIKDMLDDMQEQWKFHFGETEEQLLGEDPKPTLLPSDKNKRSSSMVTSRKFDIEIGKIHEMIAELSLQQEKIATTFKHDLKSVKNMLKELTGRRPMVPTNERSRQEYDERALSGMPTTQESITQGSFVEPVTSDGTALDMGVFPQGSAFSSQPTENEVEVTTARFTTNDFPDLPRHNSTA</sequence>
<dbReference type="PANTHER" id="PTHR10582:SF33">
    <property type="entry name" value="TRANSIENT RECEPTOR POTENTIAL CHANNEL PYREXIA"/>
    <property type="match status" value="1"/>
</dbReference>
<dbReference type="Gene3D" id="1.25.40.20">
    <property type="entry name" value="Ankyrin repeat-containing domain"/>
    <property type="match status" value="2"/>
</dbReference>
<dbReference type="PROSITE" id="PS50297">
    <property type="entry name" value="ANK_REP_REGION"/>
    <property type="match status" value="3"/>
</dbReference>
<dbReference type="AlphaFoldDB" id="A0AAN8Q0K9"/>
<dbReference type="InterPro" id="IPR005821">
    <property type="entry name" value="Ion_trans_dom"/>
</dbReference>
<feature type="repeat" description="ANK" evidence="13">
    <location>
        <begin position="177"/>
        <end position="209"/>
    </location>
</feature>
<proteinExistence type="predicted"/>
<dbReference type="PANTHER" id="PTHR10582">
    <property type="entry name" value="TRANSIENT RECEPTOR POTENTIAL ION CHANNEL PROTEIN"/>
    <property type="match status" value="1"/>
</dbReference>
<dbReference type="InterPro" id="IPR002110">
    <property type="entry name" value="Ankyrin_rpt"/>
</dbReference>
<evidence type="ECO:0000256" key="11">
    <source>
        <dbReference type="ARBA" id="ARBA00023136"/>
    </source>
</evidence>
<dbReference type="Pfam" id="PF00520">
    <property type="entry name" value="Ion_trans"/>
    <property type="match status" value="1"/>
</dbReference>
<accession>A0AAN8Q0K9</accession>
<dbReference type="GO" id="GO:0005886">
    <property type="term" value="C:plasma membrane"/>
    <property type="evidence" value="ECO:0007669"/>
    <property type="project" value="UniProtKB-SubCell"/>
</dbReference>
<feature type="transmembrane region" description="Helical" evidence="15">
    <location>
        <begin position="433"/>
        <end position="451"/>
    </location>
</feature>
<evidence type="ECO:0000256" key="7">
    <source>
        <dbReference type="ARBA" id="ARBA00022737"/>
    </source>
</evidence>
<keyword evidence="2" id="KW-0813">Transport</keyword>
<feature type="transmembrane region" description="Helical" evidence="15">
    <location>
        <begin position="398"/>
        <end position="421"/>
    </location>
</feature>
<dbReference type="SUPFAM" id="SSF48403">
    <property type="entry name" value="Ankyrin repeat"/>
    <property type="match status" value="1"/>
</dbReference>
<evidence type="ECO:0000256" key="10">
    <source>
        <dbReference type="ARBA" id="ARBA00023065"/>
    </source>
</evidence>
<evidence type="ECO:0000256" key="13">
    <source>
        <dbReference type="PROSITE-ProRule" id="PRU00023"/>
    </source>
</evidence>
<dbReference type="EMBL" id="JAZGQO010000002">
    <property type="protein sequence ID" value="KAK6191479.1"/>
    <property type="molecule type" value="Genomic_DNA"/>
</dbReference>
<evidence type="ECO:0000256" key="4">
    <source>
        <dbReference type="ARBA" id="ARBA00022568"/>
    </source>
</evidence>
<feature type="repeat" description="ANK" evidence="13">
    <location>
        <begin position="278"/>
        <end position="310"/>
    </location>
</feature>
<keyword evidence="7" id="KW-0677">Repeat</keyword>
<keyword evidence="5" id="KW-0107">Calcium channel</keyword>
<keyword evidence="18" id="KW-1185">Reference proteome</keyword>
<dbReference type="Gene3D" id="1.10.287.70">
    <property type="match status" value="1"/>
</dbReference>
<dbReference type="GO" id="GO:0005262">
    <property type="term" value="F:calcium channel activity"/>
    <property type="evidence" value="ECO:0007669"/>
    <property type="project" value="UniProtKB-KW"/>
</dbReference>
<name>A0AAN8Q0K9_PATCE</name>
<comment type="subcellular location">
    <subcellularLocation>
        <location evidence="1">Cell membrane</location>
        <topology evidence="1">Multi-pass membrane protein</topology>
    </subcellularLocation>
</comment>
<gene>
    <name evidence="17" type="ORF">SNE40_003156</name>
</gene>
<evidence type="ECO:0000256" key="3">
    <source>
        <dbReference type="ARBA" id="ARBA00022475"/>
    </source>
</evidence>
<evidence type="ECO:0000256" key="6">
    <source>
        <dbReference type="ARBA" id="ARBA00022692"/>
    </source>
</evidence>
<evidence type="ECO:0000256" key="1">
    <source>
        <dbReference type="ARBA" id="ARBA00004651"/>
    </source>
</evidence>
<keyword evidence="4" id="KW-0109">Calcium transport</keyword>
<dbReference type="PROSITE" id="PS50088">
    <property type="entry name" value="ANK_REPEAT"/>
    <property type="match status" value="3"/>
</dbReference>